<dbReference type="PANTHER" id="PTHR12150">
    <property type="entry name" value="CLASS IV SAM-BINDING METHYLTRANSFERASE-RELATED"/>
    <property type="match status" value="1"/>
</dbReference>
<dbReference type="EMBL" id="DTAN01000036">
    <property type="protein sequence ID" value="HGU64743.1"/>
    <property type="molecule type" value="Genomic_DNA"/>
</dbReference>
<dbReference type="InterPro" id="IPR029028">
    <property type="entry name" value="Alpha/beta_knot_MTases"/>
</dbReference>
<dbReference type="Pfam" id="PF02598">
    <property type="entry name" value="Methyltrn_RNA_3"/>
    <property type="match status" value="1"/>
</dbReference>
<comment type="caution">
    <text evidence="1">The sequence shown here is derived from an EMBL/GenBank/DDBJ whole genome shotgun (WGS) entry which is preliminary data.</text>
</comment>
<evidence type="ECO:0008006" key="3">
    <source>
        <dbReference type="Google" id="ProtNLM"/>
    </source>
</evidence>
<reference evidence="1" key="1">
    <citation type="journal article" date="2020" name="mSystems">
        <title>Genome- and Community-Level Interaction Insights into Carbon Utilization and Element Cycling Functions of Hydrothermarchaeota in Hydrothermal Sediment.</title>
        <authorList>
            <person name="Zhou Z."/>
            <person name="Liu Y."/>
            <person name="Xu W."/>
            <person name="Pan J."/>
            <person name="Luo Z.H."/>
            <person name="Li M."/>
        </authorList>
    </citation>
    <scope>NUCLEOTIDE SEQUENCE [LARGE SCALE GENOMIC DNA]</scope>
    <source>
        <strain evidence="2">SpSt-622</strain>
        <strain evidence="1">SpSt-642</strain>
    </source>
</reference>
<dbReference type="AlphaFoldDB" id="A0A7C4H8S5"/>
<sequence>MTSFSIAIPSSILSVEPDLLFKTIRIHQVIRYCSIFRVYKIVVYRDPFTNLSEHFEYVVLFSKIDRFIKTPPYLRKKLVPLDDDLKYVGVLPPLRLLIYSVSKKGIIGEKRLGVIVENDCVDIGLNKCFKITDYNNCSYSDELITVEIVSLDPPLVKCIDDNIYRGPVLEYSNSFSSAIDVLKRESDLLIATSRRGVVPKTSDLLKLSGFNKITLFFGSPHYGLYEIAERENIVLENVFDYVWNTIPRQGVKTVRTEEALISTLAILNIIV</sequence>
<dbReference type="SUPFAM" id="SSF75217">
    <property type="entry name" value="alpha/beta knot"/>
    <property type="match status" value="1"/>
</dbReference>
<dbReference type="Gene3D" id="2.40.50.140">
    <property type="entry name" value="Nucleic acid-binding proteins"/>
    <property type="match status" value="1"/>
</dbReference>
<dbReference type="InterPro" id="IPR012340">
    <property type="entry name" value="NA-bd_OB-fold"/>
</dbReference>
<organism evidence="1">
    <name type="scientific">Staphylothermus marinus</name>
    <dbReference type="NCBI Taxonomy" id="2280"/>
    <lineage>
        <taxon>Archaea</taxon>
        <taxon>Thermoproteota</taxon>
        <taxon>Thermoprotei</taxon>
        <taxon>Desulfurococcales</taxon>
        <taxon>Desulfurococcaceae</taxon>
        <taxon>Staphylothermus</taxon>
    </lineage>
</organism>
<name>A0A7C4H8S5_STAMA</name>
<dbReference type="CDD" id="cd18086">
    <property type="entry name" value="HsC9orf114-like"/>
    <property type="match status" value="1"/>
</dbReference>
<gene>
    <name evidence="2" type="ORF">ENT92_00810</name>
    <name evidence="1" type="ORF">ENU14_01775</name>
</gene>
<dbReference type="Gene3D" id="3.40.1280.10">
    <property type="match status" value="1"/>
</dbReference>
<dbReference type="EMBL" id="DTBJ01000016">
    <property type="protein sequence ID" value="HGM58306.1"/>
    <property type="molecule type" value="Genomic_DNA"/>
</dbReference>
<proteinExistence type="predicted"/>
<evidence type="ECO:0000313" key="2">
    <source>
        <dbReference type="EMBL" id="HGU64743.1"/>
    </source>
</evidence>
<evidence type="ECO:0000313" key="1">
    <source>
        <dbReference type="EMBL" id="HGM58306.1"/>
    </source>
</evidence>
<accession>A0A7C4H8S5</accession>
<dbReference type="InterPro" id="IPR003750">
    <property type="entry name" value="Put_MeTrfase-C9orf114-like"/>
</dbReference>
<dbReference type="InterPro" id="IPR029026">
    <property type="entry name" value="tRNA_m1G_MTases_N"/>
</dbReference>
<dbReference type="PANTHER" id="PTHR12150:SF13">
    <property type="entry name" value="METHYLTRANSFERASE C9ORF114-RELATED"/>
    <property type="match status" value="1"/>
</dbReference>
<protein>
    <recommendedName>
        <fullName evidence="3">RNA-binding protein</fullName>
    </recommendedName>
</protein>